<dbReference type="SUPFAM" id="SSF53850">
    <property type="entry name" value="Periplasmic binding protein-like II"/>
    <property type="match status" value="1"/>
</dbReference>
<dbReference type="PANTHER" id="PTHR42928:SF5">
    <property type="entry name" value="BLR1237 PROTEIN"/>
    <property type="match status" value="1"/>
</dbReference>
<sequence>MLKTLFAALPLALALSLPAAAQSPYPDHTIRIVHGFAAGGNADTVSRIIADALSQDLGQAVIVEARPGAGGTVASGYVAQQEADGYTLQLLVGGHPVAAALYNSLPFDSLDDFTFISTVGQFPFFVGAQHGRFASIQEVIDAARANPRSIRIGHAGVGSTQHLTGELLGLETGVQFLHVPYQGGAAATTALMGGEIDLVIDAGTVILGQADAGVFDALAVTSGERWDDRPDVPTLAETVAPGFDVLSWTGIGAPAGLPADIAETLNAAVNRALQDEGVRERILALGASPVGSTGEEFRAMVERQIATWTRVIDAAEIERR</sequence>
<accession>A0A2T7UWK6</accession>
<reference evidence="3 4" key="1">
    <citation type="journal article" date="2011" name="Syst. Appl. Microbiol.">
        <title>Defluviimonas denitrificans gen. nov., sp. nov., and Pararhodobacter aggregans gen. nov., sp. nov., non-phototrophic Rhodobacteraceae from the biofilter of a marine aquaculture.</title>
        <authorList>
            <person name="Foesel B.U."/>
            <person name="Drake H.L."/>
            <person name="Schramm A."/>
        </authorList>
    </citation>
    <scope>NUCLEOTIDE SEQUENCE [LARGE SCALE GENOMIC DNA]</scope>
    <source>
        <strain evidence="3 4">D1-19</strain>
    </source>
</reference>
<feature type="signal peptide" evidence="2">
    <location>
        <begin position="1"/>
        <end position="21"/>
    </location>
</feature>
<dbReference type="Pfam" id="PF03401">
    <property type="entry name" value="TctC"/>
    <property type="match status" value="1"/>
</dbReference>
<organism evidence="3 4">
    <name type="scientific">Pararhodobacter aggregans</name>
    <dbReference type="NCBI Taxonomy" id="404875"/>
    <lineage>
        <taxon>Bacteria</taxon>
        <taxon>Pseudomonadati</taxon>
        <taxon>Pseudomonadota</taxon>
        <taxon>Alphaproteobacteria</taxon>
        <taxon>Rhodobacterales</taxon>
        <taxon>Paracoccaceae</taxon>
        <taxon>Pararhodobacter</taxon>
    </lineage>
</organism>
<dbReference type="InterPro" id="IPR005064">
    <property type="entry name" value="BUG"/>
</dbReference>
<dbReference type="OrthoDB" id="9780943at2"/>
<proteinExistence type="inferred from homology"/>
<dbReference type="RefSeq" id="WP_107749640.1">
    <property type="nucleotide sequence ID" value="NZ_QBKF01000001.1"/>
</dbReference>
<dbReference type="CDD" id="cd13578">
    <property type="entry name" value="PBP2_Bug27"/>
    <property type="match status" value="1"/>
</dbReference>
<evidence type="ECO:0000313" key="4">
    <source>
        <dbReference type="Proteomes" id="UP000244810"/>
    </source>
</evidence>
<dbReference type="Gene3D" id="3.40.190.150">
    <property type="entry name" value="Bordetella uptake gene, domain 1"/>
    <property type="match status" value="1"/>
</dbReference>
<evidence type="ECO:0000256" key="1">
    <source>
        <dbReference type="ARBA" id="ARBA00006987"/>
    </source>
</evidence>
<dbReference type="EMBL" id="QDDR01000001">
    <property type="protein sequence ID" value="PVE49137.1"/>
    <property type="molecule type" value="Genomic_DNA"/>
</dbReference>
<comment type="caution">
    <text evidence="3">The sequence shown here is derived from an EMBL/GenBank/DDBJ whole genome shotgun (WGS) entry which is preliminary data.</text>
</comment>
<protein>
    <submittedName>
        <fullName evidence="3">MFS transporter</fullName>
    </submittedName>
</protein>
<name>A0A2T7UWK6_9RHOB</name>
<dbReference type="AlphaFoldDB" id="A0A2T7UWK6"/>
<dbReference type="Gene3D" id="3.40.190.10">
    <property type="entry name" value="Periplasmic binding protein-like II"/>
    <property type="match status" value="1"/>
</dbReference>
<comment type="similarity">
    <text evidence="1">Belongs to the UPF0065 (bug) family.</text>
</comment>
<gene>
    <name evidence="3" type="ORF">DDE23_01655</name>
</gene>
<evidence type="ECO:0000313" key="3">
    <source>
        <dbReference type="EMBL" id="PVE49137.1"/>
    </source>
</evidence>
<dbReference type="InterPro" id="IPR042100">
    <property type="entry name" value="Bug_dom1"/>
</dbReference>
<dbReference type="Proteomes" id="UP000244810">
    <property type="component" value="Unassembled WGS sequence"/>
</dbReference>
<evidence type="ECO:0000256" key="2">
    <source>
        <dbReference type="SAM" id="SignalP"/>
    </source>
</evidence>
<keyword evidence="2" id="KW-0732">Signal</keyword>
<dbReference type="PIRSF" id="PIRSF017082">
    <property type="entry name" value="YflP"/>
    <property type="match status" value="1"/>
</dbReference>
<feature type="chain" id="PRO_5015737147" evidence="2">
    <location>
        <begin position="22"/>
        <end position="320"/>
    </location>
</feature>
<keyword evidence="4" id="KW-1185">Reference proteome</keyword>
<dbReference type="PANTHER" id="PTHR42928">
    <property type="entry name" value="TRICARBOXYLATE-BINDING PROTEIN"/>
    <property type="match status" value="1"/>
</dbReference>